<dbReference type="RefSeq" id="WP_084400526.1">
    <property type="nucleotide sequence ID" value="NZ_BDCO01000002.1"/>
</dbReference>
<evidence type="ECO:0000256" key="5">
    <source>
        <dbReference type="ARBA" id="ARBA00022723"/>
    </source>
</evidence>
<keyword evidence="19" id="KW-1185">Reference proteome</keyword>
<dbReference type="Proteomes" id="UP000076023">
    <property type="component" value="Unassembled WGS sequence"/>
</dbReference>
<dbReference type="InterPro" id="IPR008250">
    <property type="entry name" value="ATPase_P-typ_transduc_dom_A_sf"/>
</dbReference>
<protein>
    <submittedName>
        <fullName evidence="18">Cd2+/Zn2+-exporting ATPase</fullName>
    </submittedName>
</protein>
<dbReference type="SFLD" id="SFLDG00002">
    <property type="entry name" value="C1.7:_P-type_atpase_like"/>
    <property type="match status" value="1"/>
</dbReference>
<feature type="transmembrane region" description="Helical" evidence="16">
    <location>
        <begin position="333"/>
        <end position="353"/>
    </location>
</feature>
<comment type="catalytic activity">
    <reaction evidence="15">
        <text>Cu(+)(in) + ATP + H2O = Cu(+)(out) + ADP + phosphate + H(+)</text>
        <dbReference type="Rhea" id="RHEA:25792"/>
        <dbReference type="ChEBI" id="CHEBI:15377"/>
        <dbReference type="ChEBI" id="CHEBI:15378"/>
        <dbReference type="ChEBI" id="CHEBI:30616"/>
        <dbReference type="ChEBI" id="CHEBI:43474"/>
        <dbReference type="ChEBI" id="CHEBI:49552"/>
        <dbReference type="ChEBI" id="CHEBI:456216"/>
        <dbReference type="EC" id="7.2.2.8"/>
    </reaction>
</comment>
<evidence type="ECO:0000256" key="7">
    <source>
        <dbReference type="ARBA" id="ARBA00022796"/>
    </source>
</evidence>
<accession>A0A146GBG2</accession>
<dbReference type="EMBL" id="BDCO01000002">
    <property type="protein sequence ID" value="GAT34532.1"/>
    <property type="molecule type" value="Genomic_DNA"/>
</dbReference>
<feature type="transmembrane region" description="Helical" evidence="16">
    <location>
        <begin position="365"/>
        <end position="391"/>
    </location>
</feature>
<feature type="transmembrane region" description="Helical" evidence="16">
    <location>
        <begin position="107"/>
        <end position="125"/>
    </location>
</feature>
<evidence type="ECO:0000313" key="18">
    <source>
        <dbReference type="EMBL" id="GAT34532.1"/>
    </source>
</evidence>
<dbReference type="SUPFAM" id="SSF81653">
    <property type="entry name" value="Calcium ATPase, transduction domain A"/>
    <property type="match status" value="1"/>
</dbReference>
<dbReference type="PANTHER" id="PTHR48085:SF5">
    <property type="entry name" value="CADMIUM_ZINC-TRANSPORTING ATPASE HMA4-RELATED"/>
    <property type="match status" value="1"/>
</dbReference>
<dbReference type="Pfam" id="PF00122">
    <property type="entry name" value="E1-E2_ATPase"/>
    <property type="match status" value="1"/>
</dbReference>
<dbReference type="Pfam" id="PF00403">
    <property type="entry name" value="HMA"/>
    <property type="match status" value="1"/>
</dbReference>
<evidence type="ECO:0000256" key="8">
    <source>
        <dbReference type="ARBA" id="ARBA00022840"/>
    </source>
</evidence>
<dbReference type="CDD" id="cd00371">
    <property type="entry name" value="HMA"/>
    <property type="match status" value="1"/>
</dbReference>
<dbReference type="GO" id="GO:0140581">
    <property type="term" value="F:P-type monovalent copper transporter activity"/>
    <property type="evidence" value="ECO:0007669"/>
    <property type="project" value="UniProtKB-EC"/>
</dbReference>
<dbReference type="PROSITE" id="PS50846">
    <property type="entry name" value="HMA_2"/>
    <property type="match status" value="1"/>
</dbReference>
<dbReference type="PROSITE" id="PS00154">
    <property type="entry name" value="ATPASE_E1_E2"/>
    <property type="match status" value="1"/>
</dbReference>
<dbReference type="OrthoDB" id="199028at2"/>
<evidence type="ECO:0000256" key="1">
    <source>
        <dbReference type="ARBA" id="ARBA00004127"/>
    </source>
</evidence>
<keyword evidence="5 16" id="KW-0479">Metal-binding</keyword>
<dbReference type="PRINTS" id="PR00119">
    <property type="entry name" value="CATATPASE"/>
</dbReference>
<keyword evidence="10 16" id="KW-1133">Transmembrane helix</keyword>
<evidence type="ECO:0000256" key="2">
    <source>
        <dbReference type="ARBA" id="ARBA00006024"/>
    </source>
</evidence>
<dbReference type="SUPFAM" id="SSF55008">
    <property type="entry name" value="HMA, heavy metal-associated domain"/>
    <property type="match status" value="1"/>
</dbReference>
<feature type="transmembrane region" description="Helical" evidence="16">
    <location>
        <begin position="677"/>
        <end position="697"/>
    </location>
</feature>
<feature type="transmembrane region" description="Helical" evidence="16">
    <location>
        <begin position="131"/>
        <end position="149"/>
    </location>
</feature>
<keyword evidence="12" id="KW-0406">Ion transport</keyword>
<dbReference type="InterPro" id="IPR036412">
    <property type="entry name" value="HAD-like_sf"/>
</dbReference>
<feature type="domain" description="HMA" evidence="17">
    <location>
        <begin position="27"/>
        <end position="92"/>
    </location>
</feature>
<dbReference type="SUPFAM" id="SSF81665">
    <property type="entry name" value="Calcium ATPase, transmembrane domain M"/>
    <property type="match status" value="1"/>
</dbReference>
<dbReference type="FunCoup" id="A0A146GBG2">
    <property type="interactions" value="142"/>
</dbReference>
<dbReference type="NCBIfam" id="TIGR01525">
    <property type="entry name" value="ATPase-IB_hvy"/>
    <property type="match status" value="1"/>
</dbReference>
<dbReference type="Pfam" id="PF00702">
    <property type="entry name" value="Hydrolase"/>
    <property type="match status" value="1"/>
</dbReference>
<feature type="transmembrane region" description="Helical" evidence="16">
    <location>
        <begin position="703"/>
        <end position="724"/>
    </location>
</feature>
<evidence type="ECO:0000256" key="15">
    <source>
        <dbReference type="ARBA" id="ARBA00049289"/>
    </source>
</evidence>
<dbReference type="InterPro" id="IPR023214">
    <property type="entry name" value="HAD_sf"/>
</dbReference>
<keyword evidence="3" id="KW-0813">Transport</keyword>
<comment type="similarity">
    <text evidence="2 16">Belongs to the cation transport ATPase (P-type) (TC 3.A.3) family. Type IB subfamily.</text>
</comment>
<keyword evidence="8 16" id="KW-0067">ATP-binding</keyword>
<evidence type="ECO:0000256" key="4">
    <source>
        <dbReference type="ARBA" id="ARBA00022692"/>
    </source>
</evidence>
<dbReference type="NCBIfam" id="TIGR01494">
    <property type="entry name" value="ATPase_P-type"/>
    <property type="match status" value="1"/>
</dbReference>
<dbReference type="SUPFAM" id="SSF56784">
    <property type="entry name" value="HAD-like"/>
    <property type="match status" value="1"/>
</dbReference>
<dbReference type="GO" id="GO:0016463">
    <property type="term" value="F:P-type zinc transporter activity"/>
    <property type="evidence" value="ECO:0007669"/>
    <property type="project" value="UniProtKB-EC"/>
</dbReference>
<dbReference type="Gene3D" id="3.40.50.1000">
    <property type="entry name" value="HAD superfamily/HAD-like"/>
    <property type="match status" value="1"/>
</dbReference>
<reference evidence="19" key="1">
    <citation type="journal article" date="2017" name="Genome Announc.">
        <title>Draft Genome Sequence of Terrimicrobium sacchariphilum NM-5T, a Facultative Anaerobic Soil Bacterium of the Class Spartobacteria.</title>
        <authorList>
            <person name="Qiu Y.L."/>
            <person name="Tourlousse D.M."/>
            <person name="Matsuura N."/>
            <person name="Ohashi A."/>
            <person name="Sekiguchi Y."/>
        </authorList>
    </citation>
    <scope>NUCLEOTIDE SEQUENCE [LARGE SCALE GENOMIC DNA]</scope>
    <source>
        <strain evidence="19">NM-5</strain>
    </source>
</reference>
<dbReference type="InterPro" id="IPR044492">
    <property type="entry name" value="P_typ_ATPase_HD_dom"/>
</dbReference>
<dbReference type="InterPro" id="IPR023298">
    <property type="entry name" value="ATPase_P-typ_TM_dom_sf"/>
</dbReference>
<dbReference type="PANTHER" id="PTHR48085">
    <property type="entry name" value="CADMIUM/ZINC-TRANSPORTING ATPASE HMA2-RELATED"/>
    <property type="match status" value="1"/>
</dbReference>
<gene>
    <name evidence="18" type="ORF">TSACC_22957</name>
</gene>
<evidence type="ECO:0000313" key="19">
    <source>
        <dbReference type="Proteomes" id="UP000076023"/>
    </source>
</evidence>
<evidence type="ECO:0000256" key="14">
    <source>
        <dbReference type="ARBA" id="ARBA00047308"/>
    </source>
</evidence>
<dbReference type="InterPro" id="IPR051014">
    <property type="entry name" value="Cation_Transport_ATPase_IB"/>
</dbReference>
<dbReference type="InterPro" id="IPR018303">
    <property type="entry name" value="ATPase_P-typ_P_site"/>
</dbReference>
<keyword evidence="16" id="KW-1003">Cell membrane</keyword>
<dbReference type="STRING" id="690879.TSACC_22957"/>
<evidence type="ECO:0000256" key="10">
    <source>
        <dbReference type="ARBA" id="ARBA00022989"/>
    </source>
</evidence>
<dbReference type="NCBIfam" id="TIGR01512">
    <property type="entry name" value="ATPase-IB2_Cd"/>
    <property type="match status" value="1"/>
</dbReference>
<dbReference type="InterPro" id="IPR036163">
    <property type="entry name" value="HMA_dom_sf"/>
</dbReference>
<dbReference type="GO" id="GO:0016887">
    <property type="term" value="F:ATP hydrolysis activity"/>
    <property type="evidence" value="ECO:0007669"/>
    <property type="project" value="InterPro"/>
</dbReference>
<dbReference type="GO" id="GO:0005886">
    <property type="term" value="C:plasma membrane"/>
    <property type="evidence" value="ECO:0007669"/>
    <property type="project" value="UniProtKB-SubCell"/>
</dbReference>
<keyword evidence="4 16" id="KW-0812">Transmembrane</keyword>
<sequence>MSDCCHHDCCRKEQPAPSPVEIPEGATARTFRVRGMDCPDEIAAIEREMKSVPRVVGVTANLMASSVTIHTDGEVAENELVQAINRSGVTVESGGTENRRGISLSTWLVALSGLGTGLGIALQWVGLRETLWPDAAFLVAIVSGGALVLPKALRAVRSRSLDMNVLMTVAVIGAVSIGEHAEGAAVAFLFSLSELLESWSVGRARRAILALMELAPETALVKREGDFIEVAADSVKVGEIVLVRSGQRIPLDGRVVGGSSAVNQAPITGESLPVEKSPGDEVFAGTINGDGSLQIETTKVAGDTTLARIIHMVEEAQATKAPAQRFVDNFARIYTPAVMVFAIALALVPPLAFGQPWMDWIYRALVLLVIACPCALVIATPISVVSGLAALARGGVLVKGGAYLEALGGLKALALDKTGTITEGKPRVVDIQSVGQASAVEILRIAASINAHSTHPLARAIVARARSESVAVEECSEYRSVQGRGAEGSLGGHDYFVGNHRFAHEIGVCSPALEQRLAGIEAAARSVVVVGHRPHGDCTGEVLGVIAIADTIRPEARHAIARMHKAGLRHVVMLSGDNTKTARAIAQEAGIDEAYGDLLPDDKIAKVKELAAKYGSVGMIGDGVNDAPALAVANVGIAMGAAGTDAAIETADVALMRDDLGMVPEAILLGRRTLGMIRFNICFALAIKAVFLLLAIFGLTSLWFAILADTGATLIVTANALRLLRGVKS</sequence>
<comment type="caution">
    <text evidence="18">The sequence shown here is derived from an EMBL/GenBank/DDBJ whole genome shotgun (WGS) entry which is preliminary data.</text>
</comment>
<evidence type="ECO:0000256" key="3">
    <source>
        <dbReference type="ARBA" id="ARBA00022448"/>
    </source>
</evidence>
<dbReference type="GO" id="GO:0012505">
    <property type="term" value="C:endomembrane system"/>
    <property type="evidence" value="ECO:0007669"/>
    <property type="project" value="UniProtKB-SubCell"/>
</dbReference>
<dbReference type="FunFam" id="3.40.50.1000:FF:000144">
    <property type="entry name" value="copper-transporting ATPase 1 isoform X2"/>
    <property type="match status" value="1"/>
</dbReference>
<dbReference type="PROSITE" id="PS01229">
    <property type="entry name" value="COF_2"/>
    <property type="match status" value="1"/>
</dbReference>
<dbReference type="Gene3D" id="3.40.1110.10">
    <property type="entry name" value="Calcium-transporting ATPase, cytoplasmic domain N"/>
    <property type="match status" value="1"/>
</dbReference>
<dbReference type="PRINTS" id="PR00941">
    <property type="entry name" value="CDATPASE"/>
</dbReference>
<evidence type="ECO:0000259" key="17">
    <source>
        <dbReference type="PROSITE" id="PS50846"/>
    </source>
</evidence>
<dbReference type="InterPro" id="IPR027256">
    <property type="entry name" value="P-typ_ATPase_IB"/>
</dbReference>
<dbReference type="InterPro" id="IPR006121">
    <property type="entry name" value="HMA_dom"/>
</dbReference>
<dbReference type="SFLD" id="SFLDF00027">
    <property type="entry name" value="p-type_atpase"/>
    <property type="match status" value="1"/>
</dbReference>
<evidence type="ECO:0000256" key="12">
    <source>
        <dbReference type="ARBA" id="ARBA00023065"/>
    </source>
</evidence>
<dbReference type="GO" id="GO:0046872">
    <property type="term" value="F:metal ion binding"/>
    <property type="evidence" value="ECO:0007669"/>
    <property type="project" value="UniProtKB-KW"/>
</dbReference>
<proteinExistence type="inferred from homology"/>
<dbReference type="InterPro" id="IPR001757">
    <property type="entry name" value="P_typ_ATPase"/>
</dbReference>
<evidence type="ECO:0000256" key="13">
    <source>
        <dbReference type="ARBA" id="ARBA00023136"/>
    </source>
</evidence>
<keyword evidence="11" id="KW-0186">Copper</keyword>
<dbReference type="Gene3D" id="2.70.150.10">
    <property type="entry name" value="Calcium-transporting ATPase, cytoplasmic transduction domain A"/>
    <property type="match status" value="1"/>
</dbReference>
<dbReference type="InterPro" id="IPR023299">
    <property type="entry name" value="ATPase_P-typ_cyto_dom_N"/>
</dbReference>
<name>A0A146GBG2_TERSA</name>
<keyword evidence="9" id="KW-1278">Translocase</keyword>
<dbReference type="AlphaFoldDB" id="A0A146GBG2"/>
<evidence type="ECO:0000256" key="9">
    <source>
        <dbReference type="ARBA" id="ARBA00022967"/>
    </source>
</evidence>
<comment type="subcellular location">
    <subcellularLocation>
        <location evidence="16">Cell membrane</location>
    </subcellularLocation>
    <subcellularLocation>
        <location evidence="1">Endomembrane system</location>
        <topology evidence="1">Multi-pass membrane protein</topology>
    </subcellularLocation>
</comment>
<keyword evidence="7" id="KW-0187">Copper transport</keyword>
<dbReference type="InParanoid" id="A0A146GBG2"/>
<dbReference type="SFLD" id="SFLDS00003">
    <property type="entry name" value="Haloacid_Dehalogenase"/>
    <property type="match status" value="1"/>
</dbReference>
<dbReference type="InterPro" id="IPR059000">
    <property type="entry name" value="ATPase_P-type_domA"/>
</dbReference>
<dbReference type="Gene3D" id="3.30.70.100">
    <property type="match status" value="1"/>
</dbReference>
<comment type="catalytic activity">
    <reaction evidence="14">
        <text>Zn(2+)(in) + ATP + H2O = Zn(2+)(out) + ADP + phosphate + H(+)</text>
        <dbReference type="Rhea" id="RHEA:20621"/>
        <dbReference type="ChEBI" id="CHEBI:15377"/>
        <dbReference type="ChEBI" id="CHEBI:15378"/>
        <dbReference type="ChEBI" id="CHEBI:29105"/>
        <dbReference type="ChEBI" id="CHEBI:30616"/>
        <dbReference type="ChEBI" id="CHEBI:43474"/>
        <dbReference type="ChEBI" id="CHEBI:456216"/>
        <dbReference type="EC" id="7.2.2.12"/>
    </reaction>
</comment>
<keyword evidence="13 16" id="KW-0472">Membrane</keyword>
<keyword evidence="6 16" id="KW-0547">Nucleotide-binding</keyword>
<evidence type="ECO:0000256" key="6">
    <source>
        <dbReference type="ARBA" id="ARBA00022741"/>
    </source>
</evidence>
<evidence type="ECO:0000256" key="11">
    <source>
        <dbReference type="ARBA" id="ARBA00023008"/>
    </source>
</evidence>
<dbReference type="FunFam" id="2.70.150.10:FF:000002">
    <property type="entry name" value="Copper-transporting ATPase 1, putative"/>
    <property type="match status" value="1"/>
</dbReference>
<dbReference type="GO" id="GO:0005524">
    <property type="term" value="F:ATP binding"/>
    <property type="evidence" value="ECO:0007669"/>
    <property type="project" value="UniProtKB-UniRule"/>
</dbReference>
<evidence type="ECO:0000256" key="16">
    <source>
        <dbReference type="RuleBase" id="RU362081"/>
    </source>
</evidence>
<organism evidence="18 19">
    <name type="scientific">Terrimicrobium sacchariphilum</name>
    <dbReference type="NCBI Taxonomy" id="690879"/>
    <lineage>
        <taxon>Bacteria</taxon>
        <taxon>Pseudomonadati</taxon>
        <taxon>Verrucomicrobiota</taxon>
        <taxon>Terrimicrobiia</taxon>
        <taxon>Terrimicrobiales</taxon>
        <taxon>Terrimicrobiaceae</taxon>
        <taxon>Terrimicrobium</taxon>
    </lineage>
</organism>